<dbReference type="Gene3D" id="3.40.50.1240">
    <property type="entry name" value="Phosphoglycerate mutase-like"/>
    <property type="match status" value="1"/>
</dbReference>
<protein>
    <recommendedName>
        <fullName evidence="5">Multiple inositol polyphosphate phosphatase 1</fullName>
        <ecNumber evidence="4">3.1.3.62</ecNumber>
        <ecNumber evidence="3">3.1.3.80</ecNumber>
    </recommendedName>
    <alternativeName>
        <fullName evidence="9">2,3-bisphosphoglycerate 3-phosphatase</fullName>
    </alternativeName>
</protein>
<evidence type="ECO:0000256" key="5">
    <source>
        <dbReference type="ARBA" id="ARBA00018097"/>
    </source>
</evidence>
<dbReference type="GO" id="GO:0034417">
    <property type="term" value="F:bisphosphoglycerate 3-phosphatase activity"/>
    <property type="evidence" value="ECO:0007669"/>
    <property type="project" value="UniProtKB-EC"/>
</dbReference>
<evidence type="ECO:0000256" key="12">
    <source>
        <dbReference type="ARBA" id="ARBA00043691"/>
    </source>
</evidence>
<dbReference type="GO" id="GO:0003993">
    <property type="term" value="F:acid phosphatase activity"/>
    <property type="evidence" value="ECO:0007669"/>
    <property type="project" value="TreeGrafter"/>
</dbReference>
<evidence type="ECO:0000256" key="9">
    <source>
        <dbReference type="ARBA" id="ARBA00031642"/>
    </source>
</evidence>
<evidence type="ECO:0000256" key="1">
    <source>
        <dbReference type="ARBA" id="ARBA00004370"/>
    </source>
</evidence>
<dbReference type="Proteomes" id="UP001054837">
    <property type="component" value="Unassembled WGS sequence"/>
</dbReference>
<comment type="caution">
    <text evidence="15">The sequence shown here is derived from an EMBL/GenBank/DDBJ whole genome shotgun (WGS) entry which is preliminary data.</text>
</comment>
<dbReference type="SUPFAM" id="SSF53254">
    <property type="entry name" value="Phosphoglycerate mutase-like"/>
    <property type="match status" value="1"/>
</dbReference>
<evidence type="ECO:0000256" key="14">
    <source>
        <dbReference type="SAM" id="SignalP"/>
    </source>
</evidence>
<evidence type="ECO:0000256" key="8">
    <source>
        <dbReference type="ARBA" id="ARBA00023136"/>
    </source>
</evidence>
<proteinExistence type="inferred from homology"/>
<evidence type="ECO:0000256" key="7">
    <source>
        <dbReference type="ARBA" id="ARBA00022801"/>
    </source>
</evidence>
<keyword evidence="8" id="KW-0472">Membrane</keyword>
<comment type="catalytic activity">
    <reaction evidence="11">
        <text>1D-myo-inositol 1,2,4,5,6-pentakisphosphate + H2O = 1D-myo-inositol 1,2,5,6-tetrakisphosphate + phosphate</text>
        <dbReference type="Rhea" id="RHEA:77115"/>
        <dbReference type="ChEBI" id="CHEBI:15377"/>
        <dbReference type="ChEBI" id="CHEBI:43474"/>
        <dbReference type="ChEBI" id="CHEBI:57798"/>
        <dbReference type="ChEBI" id="CHEBI:195535"/>
        <dbReference type="EC" id="3.1.3.62"/>
    </reaction>
    <physiologicalReaction direction="left-to-right" evidence="11">
        <dbReference type="Rhea" id="RHEA:77116"/>
    </physiologicalReaction>
</comment>
<evidence type="ECO:0000256" key="4">
    <source>
        <dbReference type="ARBA" id="ARBA00013040"/>
    </source>
</evidence>
<evidence type="ECO:0000256" key="10">
    <source>
        <dbReference type="ARBA" id="ARBA00043668"/>
    </source>
</evidence>
<feature type="signal peptide" evidence="14">
    <location>
        <begin position="1"/>
        <end position="16"/>
    </location>
</feature>
<evidence type="ECO:0000313" key="15">
    <source>
        <dbReference type="EMBL" id="GIY85112.1"/>
    </source>
</evidence>
<evidence type="ECO:0000256" key="13">
    <source>
        <dbReference type="ARBA" id="ARBA00043832"/>
    </source>
</evidence>
<evidence type="ECO:0000256" key="2">
    <source>
        <dbReference type="ARBA" id="ARBA00008422"/>
    </source>
</evidence>
<dbReference type="GO" id="GO:0052745">
    <property type="term" value="F:inositol phosphate phosphatase activity"/>
    <property type="evidence" value="ECO:0007669"/>
    <property type="project" value="TreeGrafter"/>
</dbReference>
<keyword evidence="6 14" id="KW-0732">Signal</keyword>
<evidence type="ECO:0000256" key="3">
    <source>
        <dbReference type="ARBA" id="ARBA00012976"/>
    </source>
</evidence>
<dbReference type="AlphaFoldDB" id="A0AAV4WRB8"/>
<sequence>MKNWVLAAIVISLVKSNTIKGDGDIKSCLKLDRSETCHYTNPFPYRYYGSRTSYHIATENQTESDLDVGECKPGMFYLLSRHATRYPDKETIEEMIKSLPPLKEKIINNYLAGKAKMCHEDIENLKKWNLKMKPEDEKILSATGQVEAESLGRRFKEKFSWIFERQIFSEKFIIEHTTKQN</sequence>
<dbReference type="Pfam" id="PF00328">
    <property type="entry name" value="His_Phos_2"/>
    <property type="match status" value="1"/>
</dbReference>
<dbReference type="InterPro" id="IPR000560">
    <property type="entry name" value="His_Pase_clade-2"/>
</dbReference>
<feature type="chain" id="PRO_5043921271" description="Multiple inositol polyphosphate phosphatase 1" evidence="14">
    <location>
        <begin position="17"/>
        <end position="181"/>
    </location>
</feature>
<dbReference type="InterPro" id="IPR029033">
    <property type="entry name" value="His_PPase_superfam"/>
</dbReference>
<accession>A0AAV4WRB8</accession>
<comment type="similarity">
    <text evidence="2">Belongs to the histidine acid phosphatase family. MINPP1 subfamily.</text>
</comment>
<dbReference type="EMBL" id="BPLQ01015010">
    <property type="protein sequence ID" value="GIY85112.1"/>
    <property type="molecule type" value="Genomic_DNA"/>
</dbReference>
<evidence type="ECO:0000256" key="11">
    <source>
        <dbReference type="ARBA" id="ARBA00043671"/>
    </source>
</evidence>
<comment type="catalytic activity">
    <reaction evidence="13">
        <text>(2R)-2,3-bisphosphoglycerate + H2O = (2R)-2-phosphoglycerate + phosphate</text>
        <dbReference type="Rhea" id="RHEA:27381"/>
        <dbReference type="ChEBI" id="CHEBI:15377"/>
        <dbReference type="ChEBI" id="CHEBI:43474"/>
        <dbReference type="ChEBI" id="CHEBI:58248"/>
        <dbReference type="ChEBI" id="CHEBI:58289"/>
        <dbReference type="EC" id="3.1.3.80"/>
    </reaction>
    <physiologicalReaction direction="left-to-right" evidence="13">
        <dbReference type="Rhea" id="RHEA:27382"/>
    </physiologicalReaction>
</comment>
<name>A0AAV4WRB8_9ARAC</name>
<keyword evidence="16" id="KW-1185">Reference proteome</keyword>
<evidence type="ECO:0000313" key="16">
    <source>
        <dbReference type="Proteomes" id="UP001054837"/>
    </source>
</evidence>
<dbReference type="GO" id="GO:0016020">
    <property type="term" value="C:membrane"/>
    <property type="evidence" value="ECO:0007669"/>
    <property type="project" value="UniProtKB-SubCell"/>
</dbReference>
<dbReference type="EC" id="3.1.3.80" evidence="3"/>
<dbReference type="EC" id="3.1.3.62" evidence="4"/>
<dbReference type="PANTHER" id="PTHR20963:SF8">
    <property type="entry name" value="MULTIPLE INOSITOL POLYPHOSPHATE PHOSPHATASE 1"/>
    <property type="match status" value="1"/>
</dbReference>
<comment type="catalytic activity">
    <reaction evidence="12">
        <text>1D-myo-inositol hexakisphosphate + H2O = 1D-myo-inositol 1,2,4,5,6-pentakisphosphate + phosphate</text>
        <dbReference type="Rhea" id="RHEA:16989"/>
        <dbReference type="ChEBI" id="CHEBI:15377"/>
        <dbReference type="ChEBI" id="CHEBI:43474"/>
        <dbReference type="ChEBI" id="CHEBI:57798"/>
        <dbReference type="ChEBI" id="CHEBI:58130"/>
        <dbReference type="EC" id="3.1.3.62"/>
    </reaction>
    <physiologicalReaction direction="left-to-right" evidence="12">
        <dbReference type="Rhea" id="RHEA:16990"/>
    </physiologicalReaction>
</comment>
<organism evidence="15 16">
    <name type="scientific">Caerostris darwini</name>
    <dbReference type="NCBI Taxonomy" id="1538125"/>
    <lineage>
        <taxon>Eukaryota</taxon>
        <taxon>Metazoa</taxon>
        <taxon>Ecdysozoa</taxon>
        <taxon>Arthropoda</taxon>
        <taxon>Chelicerata</taxon>
        <taxon>Arachnida</taxon>
        <taxon>Araneae</taxon>
        <taxon>Araneomorphae</taxon>
        <taxon>Entelegynae</taxon>
        <taxon>Araneoidea</taxon>
        <taxon>Araneidae</taxon>
        <taxon>Caerostris</taxon>
    </lineage>
</organism>
<keyword evidence="7" id="KW-0378">Hydrolase</keyword>
<dbReference type="PANTHER" id="PTHR20963">
    <property type="entry name" value="MULTIPLE INOSITOL POLYPHOSPHATE PHOSPHATASE-RELATED"/>
    <property type="match status" value="1"/>
</dbReference>
<comment type="subcellular location">
    <subcellularLocation>
        <location evidence="1">Membrane</location>
    </subcellularLocation>
</comment>
<evidence type="ECO:0000256" key="6">
    <source>
        <dbReference type="ARBA" id="ARBA00022729"/>
    </source>
</evidence>
<comment type="catalytic activity">
    <reaction evidence="10">
        <text>1D-myo-inositol 1,2,5,6-tetrakisphosphate + H2O = 1D-myo-inositol 1,2,6-trisphosphate + phosphate</text>
        <dbReference type="Rhea" id="RHEA:77119"/>
        <dbReference type="ChEBI" id="CHEBI:15377"/>
        <dbReference type="ChEBI" id="CHEBI:43474"/>
        <dbReference type="ChEBI" id="CHEBI:195535"/>
        <dbReference type="ChEBI" id="CHEBI:195537"/>
        <dbReference type="EC" id="3.1.3.62"/>
    </reaction>
    <physiologicalReaction direction="left-to-right" evidence="10">
        <dbReference type="Rhea" id="RHEA:77120"/>
    </physiologicalReaction>
</comment>
<reference evidence="15 16" key="1">
    <citation type="submission" date="2021-06" db="EMBL/GenBank/DDBJ databases">
        <title>Caerostris darwini draft genome.</title>
        <authorList>
            <person name="Kono N."/>
            <person name="Arakawa K."/>
        </authorList>
    </citation>
    <scope>NUCLEOTIDE SEQUENCE [LARGE SCALE GENOMIC DNA]</scope>
</reference>
<gene>
    <name evidence="15" type="ORF">CDAR_1341</name>
</gene>